<comment type="caution">
    <text evidence="6">The sequence shown here is derived from an EMBL/GenBank/DDBJ whole genome shotgun (WGS) entry which is preliminary data.</text>
</comment>
<keyword evidence="7" id="KW-1185">Reference proteome</keyword>
<sequence>MPPGSSVPGLQQKLFQRLGVAEVKGGGGKRGYGPASRKDQRKAQRQDKKSRRYSRPAPASGVAGNSHRVQKPQKSNSIKRKGGHSALTPRSNEDDLEDSEDHEGDEDDGLGQFDGLGGESVSGDDSDDDDVEGMSGLEDDEELDSASDYDDDGDAIARASSKLAKHERLAEDDEIDEYERKLGIKGKKSLPKAFKEDGLDDIMGDLGGDVDSASEEDQSALKRKREDEDWLASKRKKAAKAARAATQEESDISDESIGEDEFDEEDPDLNDVASFGGFSSDEGDAAPVPKKEKENPYVAPNTSNVATKYVPPALRRVAGQDDAAARLRKQVQGQINRLTDDNILSIVQSIRDLYDQNARGAVTEAVTDAMLDQLCKPEALPDQFFVLSGGFCAALYKVIGSSFGSHVINEVVKLFGGVYEKALVFTDAESGIPKEPSNIIAFLTQLYTFEVVNAKIVFDYMERLLQDLNEINVELLLRICRMAGALLRRDDPLTLKHVADELAKAVKKAGPENTSVRTKFMVETISDLRNKKKKARGLDSGVVSEAVQRMKKRLGELKSQNRRLDGLAPMGMSLDDIEGAETKGKWWLVGASVPAREGQYGRPKDKSVQDDHDIDPASDSEDMSIIFPDLTKKARGQSFTTETEIAIFAAVMGASDVKEGYQRFRNLRIKTNDRQQLAKVLVQCAGSEVEYNGYYAQVAKMACADGRIRFALKTRLWGIFRSLGEPLFGEAAEDEEETVDTLRMQDEARLGKVAMFYADLIHDGVLGLDVLKPLDIPTITSWTMKFMNHLVFELLDGCRGKGDKEDTAVARVFGSVKELPLLAAGVGWILRERDPVASRKKLGPKKKERLVRVSEKAQIVLQIVAQE</sequence>
<dbReference type="Pfam" id="PF02854">
    <property type="entry name" value="MIF4G"/>
    <property type="match status" value="1"/>
</dbReference>
<proteinExistence type="inferred from homology"/>
<name>A0AA39L7L7_SARSR</name>
<dbReference type="GO" id="GO:0042274">
    <property type="term" value="P:ribosomal small subunit biogenesis"/>
    <property type="evidence" value="ECO:0007669"/>
    <property type="project" value="TreeGrafter"/>
</dbReference>
<keyword evidence="3" id="KW-0539">Nucleus</keyword>
<dbReference type="GO" id="GO:0003723">
    <property type="term" value="F:RNA binding"/>
    <property type="evidence" value="ECO:0007669"/>
    <property type="project" value="InterPro"/>
</dbReference>
<accession>A0AA39L7L7</accession>
<evidence type="ECO:0000256" key="2">
    <source>
        <dbReference type="ARBA" id="ARBA00006856"/>
    </source>
</evidence>
<dbReference type="InterPro" id="IPR016024">
    <property type="entry name" value="ARM-type_fold"/>
</dbReference>
<evidence type="ECO:0000313" key="7">
    <source>
        <dbReference type="Proteomes" id="UP001175261"/>
    </source>
</evidence>
<protein>
    <recommendedName>
        <fullName evidence="5">MI domain-containing protein</fullName>
    </recommendedName>
</protein>
<dbReference type="GO" id="GO:0005730">
    <property type="term" value="C:nucleolus"/>
    <property type="evidence" value="ECO:0007669"/>
    <property type="project" value="UniProtKB-SubCell"/>
</dbReference>
<evidence type="ECO:0000256" key="3">
    <source>
        <dbReference type="ARBA" id="ARBA00023242"/>
    </source>
</evidence>
<comment type="subcellular location">
    <subcellularLocation>
        <location evidence="1">Nucleus</location>
        <location evidence="1">Nucleolus</location>
    </subcellularLocation>
</comment>
<feature type="region of interest" description="Disordered" evidence="4">
    <location>
        <begin position="18"/>
        <end position="304"/>
    </location>
</feature>
<dbReference type="InterPro" id="IPR050781">
    <property type="entry name" value="CWC22_splicing_factor"/>
</dbReference>
<dbReference type="InterPro" id="IPR003890">
    <property type="entry name" value="MIF4G-like_typ-3"/>
</dbReference>
<dbReference type="SUPFAM" id="SSF48371">
    <property type="entry name" value="ARM repeat"/>
    <property type="match status" value="1"/>
</dbReference>
<dbReference type="AlphaFoldDB" id="A0AA39L7L7"/>
<evidence type="ECO:0000259" key="5">
    <source>
        <dbReference type="PROSITE" id="PS51366"/>
    </source>
</evidence>
<evidence type="ECO:0000256" key="1">
    <source>
        <dbReference type="ARBA" id="ARBA00004604"/>
    </source>
</evidence>
<dbReference type="Gene3D" id="1.25.40.180">
    <property type="match status" value="1"/>
</dbReference>
<feature type="region of interest" description="Disordered" evidence="4">
    <location>
        <begin position="597"/>
        <end position="618"/>
    </location>
</feature>
<dbReference type="Proteomes" id="UP001175261">
    <property type="component" value="Unassembled WGS sequence"/>
</dbReference>
<feature type="compositionally biased region" description="Basic and acidic residues" evidence="4">
    <location>
        <begin position="36"/>
        <end position="47"/>
    </location>
</feature>
<dbReference type="PANTHER" id="PTHR18034">
    <property type="entry name" value="CELL CYCLE CONTROL PROTEIN CWF22-RELATED"/>
    <property type="match status" value="1"/>
</dbReference>
<dbReference type="EMBL" id="JAPDFR010000004">
    <property type="protein sequence ID" value="KAK0387108.1"/>
    <property type="molecule type" value="Genomic_DNA"/>
</dbReference>
<feature type="compositionally biased region" description="Basic and acidic residues" evidence="4">
    <location>
        <begin position="602"/>
        <end position="615"/>
    </location>
</feature>
<evidence type="ECO:0000313" key="6">
    <source>
        <dbReference type="EMBL" id="KAK0387108.1"/>
    </source>
</evidence>
<gene>
    <name evidence="6" type="ORF">NLU13_5421</name>
</gene>
<dbReference type="SMART" id="SM00543">
    <property type="entry name" value="MIF4G"/>
    <property type="match status" value="1"/>
</dbReference>
<dbReference type="InterPro" id="IPR003891">
    <property type="entry name" value="Initiation_fac_eIF4g_MI"/>
</dbReference>
<dbReference type="PROSITE" id="PS51366">
    <property type="entry name" value="MI"/>
    <property type="match status" value="1"/>
</dbReference>
<dbReference type="PANTHER" id="PTHR18034:SF4">
    <property type="entry name" value="NUCLEOLAR MIF4G DOMAIN-CONTAINING PROTEIN 1"/>
    <property type="match status" value="1"/>
</dbReference>
<comment type="similarity">
    <text evidence="2">Belongs to the CWC22 family.</text>
</comment>
<reference evidence="6" key="1">
    <citation type="submission" date="2022-10" db="EMBL/GenBank/DDBJ databases">
        <title>Determination and structural analysis of whole genome sequence of Sarocladium strictum F4-1.</title>
        <authorList>
            <person name="Hu L."/>
            <person name="Jiang Y."/>
        </authorList>
    </citation>
    <scope>NUCLEOTIDE SEQUENCE</scope>
    <source>
        <strain evidence="6">F4-1</strain>
    </source>
</reference>
<feature type="domain" description="MI" evidence="5">
    <location>
        <begin position="642"/>
        <end position="776"/>
    </location>
</feature>
<evidence type="ECO:0000256" key="4">
    <source>
        <dbReference type="SAM" id="MobiDB-lite"/>
    </source>
</evidence>
<organism evidence="6 7">
    <name type="scientific">Sarocladium strictum</name>
    <name type="common">Black bundle disease fungus</name>
    <name type="synonym">Acremonium strictum</name>
    <dbReference type="NCBI Taxonomy" id="5046"/>
    <lineage>
        <taxon>Eukaryota</taxon>
        <taxon>Fungi</taxon>
        <taxon>Dikarya</taxon>
        <taxon>Ascomycota</taxon>
        <taxon>Pezizomycotina</taxon>
        <taxon>Sordariomycetes</taxon>
        <taxon>Hypocreomycetidae</taxon>
        <taxon>Hypocreales</taxon>
        <taxon>Sarocladiaceae</taxon>
        <taxon>Sarocladium</taxon>
    </lineage>
</organism>
<feature type="compositionally biased region" description="Acidic residues" evidence="4">
    <location>
        <begin position="248"/>
        <end position="269"/>
    </location>
</feature>
<feature type="compositionally biased region" description="Acidic residues" evidence="4">
    <location>
        <begin position="122"/>
        <end position="154"/>
    </location>
</feature>
<feature type="compositionally biased region" description="Acidic residues" evidence="4">
    <location>
        <begin position="94"/>
        <end position="109"/>
    </location>
</feature>